<comment type="caution">
    <text evidence="1">The sequence shown here is derived from an EMBL/GenBank/DDBJ whole genome shotgun (WGS) entry which is preliminary data.</text>
</comment>
<accession>A0ABV7HGE5</accession>
<organism evidence="1 2">
    <name type="scientific">Litoribrevibacter euphylliae</name>
    <dbReference type="NCBI Taxonomy" id="1834034"/>
    <lineage>
        <taxon>Bacteria</taxon>
        <taxon>Pseudomonadati</taxon>
        <taxon>Pseudomonadota</taxon>
        <taxon>Gammaproteobacteria</taxon>
        <taxon>Oceanospirillales</taxon>
        <taxon>Oceanospirillaceae</taxon>
        <taxon>Litoribrevibacter</taxon>
    </lineage>
</organism>
<evidence type="ECO:0000313" key="1">
    <source>
        <dbReference type="EMBL" id="MFC3150611.1"/>
    </source>
</evidence>
<keyword evidence="2" id="KW-1185">Reference proteome</keyword>
<name>A0ABV7HGE5_9GAMM</name>
<sequence>MRIDEINSRIEDIEKRFFSNDERLIIQSSMDEVPLVAANVSNSTDSFTERQILYIYGGYWSMAETLKVVGRYRRKNRLIKGSIRIKNLTNFRPKIVYDPRVISKLQGEVITLSSILGCSAFDL</sequence>
<evidence type="ECO:0000313" key="2">
    <source>
        <dbReference type="Proteomes" id="UP001595476"/>
    </source>
</evidence>
<dbReference type="RefSeq" id="WP_386717721.1">
    <property type="nucleotide sequence ID" value="NZ_JBHRSZ010000002.1"/>
</dbReference>
<protein>
    <submittedName>
        <fullName evidence="1">Uncharacterized protein</fullName>
    </submittedName>
</protein>
<dbReference type="Proteomes" id="UP001595476">
    <property type="component" value="Unassembled WGS sequence"/>
</dbReference>
<gene>
    <name evidence="1" type="ORF">ACFOEK_06215</name>
</gene>
<reference evidence="2" key="1">
    <citation type="journal article" date="2019" name="Int. J. Syst. Evol. Microbiol.">
        <title>The Global Catalogue of Microorganisms (GCM) 10K type strain sequencing project: providing services to taxonomists for standard genome sequencing and annotation.</title>
        <authorList>
            <consortium name="The Broad Institute Genomics Platform"/>
            <consortium name="The Broad Institute Genome Sequencing Center for Infectious Disease"/>
            <person name="Wu L."/>
            <person name="Ma J."/>
        </authorList>
    </citation>
    <scope>NUCLEOTIDE SEQUENCE [LARGE SCALE GENOMIC DNA]</scope>
    <source>
        <strain evidence="2">KCTC 52438</strain>
    </source>
</reference>
<dbReference type="EMBL" id="JBHRSZ010000002">
    <property type="protein sequence ID" value="MFC3150611.1"/>
    <property type="molecule type" value="Genomic_DNA"/>
</dbReference>
<proteinExistence type="predicted"/>